<keyword evidence="2" id="KW-0732">Signal</keyword>
<proteinExistence type="predicted"/>
<dbReference type="Proteomes" id="UP000759131">
    <property type="component" value="Unassembled WGS sequence"/>
</dbReference>
<dbReference type="AlphaFoldDB" id="A0A7R9KQ80"/>
<accession>A0A7R9KQ80</accession>
<dbReference type="OrthoDB" id="6531404at2759"/>
<feature type="coiled-coil region" evidence="1">
    <location>
        <begin position="50"/>
        <end position="103"/>
    </location>
</feature>
<protein>
    <submittedName>
        <fullName evidence="3">Uncharacterized protein</fullName>
    </submittedName>
</protein>
<sequence>MKAAIFALAIIAASICLIQAQDYRSTVVLGRVRPLIREYEGHYNRHRHTNRRLGERINSELSQLRTLERDLNRASRNLDYRAYNAYERRFQRHQERLRELLKYVTAGHHRHHHRSPQLLLGRISPLLATYEGHLGRYRHHHHHRHRYHSLQHELHRVRQLERELFEMERSGAAYLEPDYFFDVERRLMRHEARLAEILE</sequence>
<keyword evidence="1" id="KW-0175">Coiled coil</keyword>
<evidence type="ECO:0000256" key="2">
    <source>
        <dbReference type="SAM" id="SignalP"/>
    </source>
</evidence>
<evidence type="ECO:0000313" key="3">
    <source>
        <dbReference type="EMBL" id="CAD7626957.1"/>
    </source>
</evidence>
<evidence type="ECO:0000256" key="1">
    <source>
        <dbReference type="SAM" id="Coils"/>
    </source>
</evidence>
<feature type="signal peptide" evidence="2">
    <location>
        <begin position="1"/>
        <end position="20"/>
    </location>
</feature>
<evidence type="ECO:0000313" key="4">
    <source>
        <dbReference type="Proteomes" id="UP000759131"/>
    </source>
</evidence>
<keyword evidence="4" id="KW-1185">Reference proteome</keyword>
<dbReference type="EMBL" id="CAJPIZ010004299">
    <property type="protein sequence ID" value="CAG2107387.1"/>
    <property type="molecule type" value="Genomic_DNA"/>
</dbReference>
<organism evidence="3">
    <name type="scientific">Medioppia subpectinata</name>
    <dbReference type="NCBI Taxonomy" id="1979941"/>
    <lineage>
        <taxon>Eukaryota</taxon>
        <taxon>Metazoa</taxon>
        <taxon>Ecdysozoa</taxon>
        <taxon>Arthropoda</taxon>
        <taxon>Chelicerata</taxon>
        <taxon>Arachnida</taxon>
        <taxon>Acari</taxon>
        <taxon>Acariformes</taxon>
        <taxon>Sarcoptiformes</taxon>
        <taxon>Oribatida</taxon>
        <taxon>Brachypylina</taxon>
        <taxon>Oppioidea</taxon>
        <taxon>Oppiidae</taxon>
        <taxon>Medioppia</taxon>
    </lineage>
</organism>
<reference evidence="3" key="1">
    <citation type="submission" date="2020-11" db="EMBL/GenBank/DDBJ databases">
        <authorList>
            <person name="Tran Van P."/>
        </authorList>
    </citation>
    <scope>NUCLEOTIDE SEQUENCE</scope>
</reference>
<gene>
    <name evidence="3" type="ORF">OSB1V03_LOCUS7389</name>
</gene>
<feature type="chain" id="PRO_5036211015" evidence="2">
    <location>
        <begin position="21"/>
        <end position="199"/>
    </location>
</feature>
<name>A0A7R9KQ80_9ACAR</name>
<dbReference type="EMBL" id="OC858874">
    <property type="protein sequence ID" value="CAD7626957.1"/>
    <property type="molecule type" value="Genomic_DNA"/>
</dbReference>